<dbReference type="InterPro" id="IPR026444">
    <property type="entry name" value="Secre_tail"/>
</dbReference>
<evidence type="ECO:0000256" key="1">
    <source>
        <dbReference type="ARBA" id="ARBA00022729"/>
    </source>
</evidence>
<dbReference type="Proteomes" id="UP000322315">
    <property type="component" value="Unassembled WGS sequence"/>
</dbReference>
<evidence type="ECO:0000259" key="3">
    <source>
        <dbReference type="Pfam" id="PF18962"/>
    </source>
</evidence>
<dbReference type="Proteomes" id="UP000315145">
    <property type="component" value="Unassembled WGS sequence"/>
</dbReference>
<evidence type="ECO:0000313" key="6">
    <source>
        <dbReference type="Proteomes" id="UP000315145"/>
    </source>
</evidence>
<dbReference type="RefSeq" id="WP_144117789.1">
    <property type="nucleotide sequence ID" value="NZ_JACHGE010000008.1"/>
</dbReference>
<reference evidence="4 7" key="1">
    <citation type="journal article" date="2015" name="Int. J. Syst. Evol. Microbiol.">
        <title>Algibacter amylolyticus sp. nov., isolated from intertidal sediment.</title>
        <authorList>
            <person name="Zhang D.C."/>
            <person name="Wu J."/>
            <person name="Neuner K."/>
            <person name="Yao J."/>
            <person name="Margesin R."/>
        </authorList>
    </citation>
    <scope>NUCLEOTIDE SEQUENCE [LARGE SCALE GENOMIC DNA]</scope>
    <source>
        <strain evidence="4 7">RU-4-M-4</strain>
    </source>
</reference>
<accession>A0A5M7B0Z0</accession>
<sequence>MKVKVLLLFSAILMSLSLQAQNSIAIISPPPSVEANTHVDITFDYTLAEVGHAFIRFKNADGNVTASPVYDLAAGSGTLTVSLEIPRSFNGEVLPLDNSYSFQAQLFNSNYSATLASVDYQGVTLTAATNFIELTSSPTTVNASSTVDLTFDYATTGPNGGDLWVFIKFRNGANQELTQGSKKLTSTSGSETISVTIPDEALGSDYSFQAQFYDLGPQGNNWAYFAADTVEGIIVEEALAPANSITILDPQTTVFTGRLIDYDLSYVTDEPAAYALIRFKGPSGNLEQAFQEVTESEGTVTVSVLSPETAGTNYSLQAQLYTKGWAELDTYDLAGIIVEEYIPTGENTLEIVNTSTDPINNGTLRQVDVKYNLLQTSKILVEVRDKEDPASGKKIGDVWIELPAGNDTVTLDLVVDAGFPGATNRIQALLFEGGTSWDPISIPEIPYLLVGEGDGTITYRGQPFVGDGTQNNLFSEDLGNGYYTNYYIANGWEGPLKMKFGAFGTPSWIEFENQNTYAQGHREFDIKIQKFSWHEDKDFFTDRGYPTALKDIDFPLECTLEGQWSAGSGGKGQVNMTAWVTETGDMSGNRIDVIVHAFDNGGNSRVKYDNEEGRFRNIGEFTANNGLTYQILRTLPGSLGEVASYNLVPDAIVQEDPRADYTTEVITSTIDMKNIMDNLIAKEAAYTGSQGQVAINNDWLINGLEWTVVGQSENLDSEGIMIPSGHGKFTFIDYTIPDLVKTLSANDFDSKLKNLSIYPNPFSDSFNYKLDAQLSEPLRVDVFSIDGRKINTNTTSYGNSGTVYTGPLSNGMYLVRITAGNVQETRRLIKN</sequence>
<evidence type="ECO:0000313" key="5">
    <source>
        <dbReference type="EMBL" id="TSJ73141.1"/>
    </source>
</evidence>
<dbReference type="EMBL" id="VMBF01000010">
    <property type="protein sequence ID" value="TSJ73141.1"/>
    <property type="molecule type" value="Genomic_DNA"/>
</dbReference>
<feature type="chain" id="PRO_5024424569" evidence="2">
    <location>
        <begin position="21"/>
        <end position="831"/>
    </location>
</feature>
<dbReference type="OrthoDB" id="629570at2"/>
<dbReference type="Pfam" id="PF18962">
    <property type="entry name" value="Por_Secre_tail"/>
    <property type="match status" value="1"/>
</dbReference>
<feature type="domain" description="Secretion system C-terminal sorting" evidence="3">
    <location>
        <begin position="757"/>
        <end position="829"/>
    </location>
</feature>
<gene>
    <name evidence="4" type="ORF">F2B50_15230</name>
    <name evidence="5" type="ORF">FPF71_15230</name>
</gene>
<comment type="caution">
    <text evidence="4">The sequence shown here is derived from an EMBL/GenBank/DDBJ whole genome shotgun (WGS) entry which is preliminary data.</text>
</comment>
<evidence type="ECO:0000313" key="4">
    <source>
        <dbReference type="EMBL" id="KAA5821857.1"/>
    </source>
</evidence>
<proteinExistence type="predicted"/>
<protein>
    <submittedName>
        <fullName evidence="4">T9SS type A sorting domain-containing protein</fullName>
    </submittedName>
</protein>
<keyword evidence="1 2" id="KW-0732">Signal</keyword>
<organism evidence="4 7">
    <name type="scientific">Algibacter amylolyticus</name>
    <dbReference type="NCBI Taxonomy" id="1608400"/>
    <lineage>
        <taxon>Bacteria</taxon>
        <taxon>Pseudomonadati</taxon>
        <taxon>Bacteroidota</taxon>
        <taxon>Flavobacteriia</taxon>
        <taxon>Flavobacteriales</taxon>
        <taxon>Flavobacteriaceae</taxon>
        <taxon>Algibacter</taxon>
    </lineage>
</organism>
<reference evidence="4" key="3">
    <citation type="submission" date="2019-09" db="EMBL/GenBank/DDBJ databases">
        <authorList>
            <person name="Zhang D.-C."/>
        </authorList>
    </citation>
    <scope>NUCLEOTIDE SEQUENCE</scope>
    <source>
        <strain evidence="4">RU-4-M-4</strain>
    </source>
</reference>
<reference evidence="5 6" key="2">
    <citation type="submission" date="2019-07" db="EMBL/GenBank/DDBJ databases">
        <title>Algibacter marinivivus sp. nov., isolated from the surface of a marine red alga.</title>
        <authorList>
            <person name="Zhong X."/>
            <person name="Xu W."/>
            <person name="Zhang Y."/>
            <person name="Zhang Q."/>
            <person name="Du Z."/>
        </authorList>
    </citation>
    <scope>NUCLEOTIDE SEQUENCE [LARGE SCALE GENOMIC DNA]</scope>
    <source>
        <strain evidence="5 6">RU-4-M-4</strain>
    </source>
</reference>
<dbReference type="AlphaFoldDB" id="A0A5M7B0Z0"/>
<feature type="signal peptide" evidence="2">
    <location>
        <begin position="1"/>
        <end position="20"/>
    </location>
</feature>
<dbReference type="EMBL" id="VWRS01000010">
    <property type="protein sequence ID" value="KAA5821857.1"/>
    <property type="molecule type" value="Genomic_DNA"/>
</dbReference>
<dbReference type="NCBIfam" id="TIGR04183">
    <property type="entry name" value="Por_Secre_tail"/>
    <property type="match status" value="1"/>
</dbReference>
<keyword evidence="6" id="KW-1185">Reference proteome</keyword>
<evidence type="ECO:0000313" key="7">
    <source>
        <dbReference type="Proteomes" id="UP000322315"/>
    </source>
</evidence>
<evidence type="ECO:0000256" key="2">
    <source>
        <dbReference type="SAM" id="SignalP"/>
    </source>
</evidence>
<name>A0A5M7B0Z0_9FLAO</name>